<evidence type="ECO:0000313" key="7">
    <source>
        <dbReference type="EMBL" id="MFD1586966.1"/>
    </source>
</evidence>
<evidence type="ECO:0000256" key="5">
    <source>
        <dbReference type="SAM" id="Phobius"/>
    </source>
</evidence>
<dbReference type="CDD" id="cd17325">
    <property type="entry name" value="MFS_MdtG_SLC18_like"/>
    <property type="match status" value="1"/>
</dbReference>
<dbReference type="Pfam" id="PF00083">
    <property type="entry name" value="Sugar_tr"/>
    <property type="match status" value="1"/>
</dbReference>
<feature type="transmembrane region" description="Helical" evidence="5">
    <location>
        <begin position="243"/>
        <end position="263"/>
    </location>
</feature>
<dbReference type="GO" id="GO:0016020">
    <property type="term" value="C:membrane"/>
    <property type="evidence" value="ECO:0007669"/>
    <property type="project" value="UniProtKB-SubCell"/>
</dbReference>
<feature type="transmembrane region" description="Helical" evidence="5">
    <location>
        <begin position="367"/>
        <end position="387"/>
    </location>
</feature>
<feature type="transmembrane region" description="Helical" evidence="5">
    <location>
        <begin position="50"/>
        <end position="71"/>
    </location>
</feature>
<dbReference type="InterPro" id="IPR036259">
    <property type="entry name" value="MFS_trans_sf"/>
</dbReference>
<feature type="transmembrane region" description="Helical" evidence="5">
    <location>
        <begin position="193"/>
        <end position="213"/>
    </location>
</feature>
<comment type="caution">
    <text evidence="7">The sequence shown here is derived from an EMBL/GenBank/DDBJ whole genome shotgun (WGS) entry which is preliminary data.</text>
</comment>
<dbReference type="RefSeq" id="WP_247375647.1">
    <property type="nucleotide sequence ID" value="NZ_JALLGV010000001.1"/>
</dbReference>
<feature type="transmembrane region" description="Helical" evidence="5">
    <location>
        <begin position="308"/>
        <end position="326"/>
    </location>
</feature>
<dbReference type="Pfam" id="PF07690">
    <property type="entry name" value="MFS_1"/>
    <property type="match status" value="1"/>
</dbReference>
<dbReference type="EMBL" id="JBHUDJ010000003">
    <property type="protein sequence ID" value="MFD1586966.1"/>
    <property type="molecule type" value="Genomic_DNA"/>
</dbReference>
<keyword evidence="8" id="KW-1185">Reference proteome</keyword>
<organism evidence="7 8">
    <name type="scientific">Halorientalis brevis</name>
    <dbReference type="NCBI Taxonomy" id="1126241"/>
    <lineage>
        <taxon>Archaea</taxon>
        <taxon>Methanobacteriati</taxon>
        <taxon>Methanobacteriota</taxon>
        <taxon>Stenosarchaea group</taxon>
        <taxon>Halobacteria</taxon>
        <taxon>Halobacteriales</taxon>
        <taxon>Haloarculaceae</taxon>
        <taxon>Halorientalis</taxon>
    </lineage>
</organism>
<feature type="transmembrane region" description="Helical" evidence="5">
    <location>
        <begin position="393"/>
        <end position="412"/>
    </location>
</feature>
<proteinExistence type="predicted"/>
<dbReference type="PANTHER" id="PTHR23518:SF2">
    <property type="entry name" value="MAJOR FACILITATOR SUPERFAMILY TRANSPORTER"/>
    <property type="match status" value="1"/>
</dbReference>
<feature type="domain" description="Major facilitator superfamily (MFS) profile" evidence="6">
    <location>
        <begin position="7"/>
        <end position="419"/>
    </location>
</feature>
<comment type="subcellular location">
    <subcellularLocation>
        <location evidence="1">Membrane</location>
        <topology evidence="1">Multi-pass membrane protein</topology>
    </subcellularLocation>
</comment>
<dbReference type="PROSITE" id="PS50850">
    <property type="entry name" value="MFS"/>
    <property type="match status" value="1"/>
</dbReference>
<feature type="transmembrane region" description="Helical" evidence="5">
    <location>
        <begin position="275"/>
        <end position="296"/>
    </location>
</feature>
<reference evidence="7 8" key="1">
    <citation type="journal article" date="2019" name="Int. J. Syst. Evol. Microbiol.">
        <title>The Global Catalogue of Microorganisms (GCM) 10K type strain sequencing project: providing services to taxonomists for standard genome sequencing and annotation.</title>
        <authorList>
            <consortium name="The Broad Institute Genomics Platform"/>
            <consortium name="The Broad Institute Genome Sequencing Center for Infectious Disease"/>
            <person name="Wu L."/>
            <person name="Ma J."/>
        </authorList>
    </citation>
    <scope>NUCLEOTIDE SEQUENCE [LARGE SCALE GENOMIC DNA]</scope>
    <source>
        <strain evidence="7 8">CGMCC 1.12125</strain>
    </source>
</reference>
<evidence type="ECO:0000256" key="1">
    <source>
        <dbReference type="ARBA" id="ARBA00004141"/>
    </source>
</evidence>
<accession>A0ABD6CB84</accession>
<sequence>MLGTDRRVLVLALARMADAVANSFLIVVLPLYIASGAISLDALVGTRVPLLGLAVTEELLIGVVLSLFGFLNSLSQPFTGRLSDRTDRRKVYIVFGLALLAVASAAYVVADSYLAVVFFRGLQGLGAAFTIPCTIALVNELATKGSRGGNFGVFNAFRLLGFGMGPIVAGTVVAAGPYALPIAGGTELSGFDAAFFVAVVGALLSLGLVALLISDPDETRDSAGEDLSIAVRDRDGDHLLDPVFTLAVATLCMAIGIALFATLQETINARLNQQPALFGAEFAAVVLANVVFQIPIGRASDQYGRRPFLLVGFLILGPSVLAQGLVTTPATMLVARTVQGIAVAMVFAPGLALAGDIVGTGQSGTQLSLLTMAFGLGTALGPLASGYLVRFGFVVPFAFGAILAVIGLVLIATQIEETLSEPETATERSVPQD</sequence>
<keyword evidence="2 5" id="KW-0812">Transmembrane</keyword>
<dbReference type="PROSITE" id="PS00216">
    <property type="entry name" value="SUGAR_TRANSPORT_1"/>
    <property type="match status" value="1"/>
</dbReference>
<evidence type="ECO:0000256" key="4">
    <source>
        <dbReference type="ARBA" id="ARBA00023136"/>
    </source>
</evidence>
<dbReference type="SUPFAM" id="SSF103473">
    <property type="entry name" value="MFS general substrate transporter"/>
    <property type="match status" value="2"/>
</dbReference>
<dbReference type="Proteomes" id="UP001597119">
    <property type="component" value="Unassembled WGS sequence"/>
</dbReference>
<evidence type="ECO:0000313" key="8">
    <source>
        <dbReference type="Proteomes" id="UP001597119"/>
    </source>
</evidence>
<feature type="transmembrane region" description="Helical" evidence="5">
    <location>
        <begin position="20"/>
        <end position="38"/>
    </location>
</feature>
<feature type="transmembrane region" description="Helical" evidence="5">
    <location>
        <begin position="116"/>
        <end position="138"/>
    </location>
</feature>
<dbReference type="InterPro" id="IPR020846">
    <property type="entry name" value="MFS_dom"/>
</dbReference>
<dbReference type="AlphaFoldDB" id="A0ABD6CB84"/>
<evidence type="ECO:0000259" key="6">
    <source>
        <dbReference type="PROSITE" id="PS50850"/>
    </source>
</evidence>
<dbReference type="InterPro" id="IPR011701">
    <property type="entry name" value="MFS"/>
</dbReference>
<dbReference type="InterPro" id="IPR005829">
    <property type="entry name" value="Sugar_transporter_CS"/>
</dbReference>
<dbReference type="InterPro" id="IPR005828">
    <property type="entry name" value="MFS_sugar_transport-like"/>
</dbReference>
<feature type="transmembrane region" description="Helical" evidence="5">
    <location>
        <begin position="338"/>
        <end position="355"/>
    </location>
</feature>
<keyword evidence="4 5" id="KW-0472">Membrane</keyword>
<dbReference type="Gene3D" id="1.20.1250.20">
    <property type="entry name" value="MFS general substrate transporter like domains"/>
    <property type="match status" value="2"/>
</dbReference>
<evidence type="ECO:0000256" key="2">
    <source>
        <dbReference type="ARBA" id="ARBA00022692"/>
    </source>
</evidence>
<protein>
    <submittedName>
        <fullName evidence="7">MFS transporter</fullName>
    </submittedName>
</protein>
<feature type="transmembrane region" description="Helical" evidence="5">
    <location>
        <begin position="159"/>
        <end position="181"/>
    </location>
</feature>
<name>A0ABD6CB84_9EURY</name>
<keyword evidence="3 5" id="KW-1133">Transmembrane helix</keyword>
<gene>
    <name evidence="7" type="ORF">ACFR9U_08220</name>
</gene>
<dbReference type="PANTHER" id="PTHR23518">
    <property type="entry name" value="C-METHYLTRANSFERASE"/>
    <property type="match status" value="1"/>
</dbReference>
<evidence type="ECO:0000256" key="3">
    <source>
        <dbReference type="ARBA" id="ARBA00022989"/>
    </source>
</evidence>
<feature type="transmembrane region" description="Helical" evidence="5">
    <location>
        <begin position="91"/>
        <end position="110"/>
    </location>
</feature>